<evidence type="ECO:0000313" key="3">
    <source>
        <dbReference type="Proteomes" id="UP001550603"/>
    </source>
</evidence>
<dbReference type="Proteomes" id="UP001550603">
    <property type="component" value="Unassembled WGS sequence"/>
</dbReference>
<evidence type="ECO:0000256" key="1">
    <source>
        <dbReference type="SAM" id="MobiDB-lite"/>
    </source>
</evidence>
<name>A0ABV2Y063_9ACTN</name>
<protein>
    <submittedName>
        <fullName evidence="2">Uncharacterized protein</fullName>
    </submittedName>
</protein>
<dbReference type="EMBL" id="JBEYBN010000039">
    <property type="protein sequence ID" value="MEU2269661.1"/>
    <property type="molecule type" value="Genomic_DNA"/>
</dbReference>
<reference evidence="2 3" key="1">
    <citation type="submission" date="2024-06" db="EMBL/GenBank/DDBJ databases">
        <title>The Natural Products Discovery Center: Release of the First 8490 Sequenced Strains for Exploring Actinobacteria Biosynthetic Diversity.</title>
        <authorList>
            <person name="Kalkreuter E."/>
            <person name="Kautsar S.A."/>
            <person name="Yang D."/>
            <person name="Bader C.D."/>
            <person name="Teijaro C.N."/>
            <person name="Fluegel L."/>
            <person name="Davis C.M."/>
            <person name="Simpson J.R."/>
            <person name="Lauterbach L."/>
            <person name="Steele A.D."/>
            <person name="Gui C."/>
            <person name="Meng S."/>
            <person name="Li G."/>
            <person name="Viehrig K."/>
            <person name="Ye F."/>
            <person name="Su P."/>
            <person name="Kiefer A.F."/>
            <person name="Nichols A."/>
            <person name="Cepeda A.J."/>
            <person name="Yan W."/>
            <person name="Fan B."/>
            <person name="Jiang Y."/>
            <person name="Adhikari A."/>
            <person name="Zheng C.-J."/>
            <person name="Schuster L."/>
            <person name="Cowan T.M."/>
            <person name="Smanski M.J."/>
            <person name="Chevrette M.G."/>
            <person name="De Carvalho L.P.S."/>
            <person name="Shen B."/>
        </authorList>
    </citation>
    <scope>NUCLEOTIDE SEQUENCE [LARGE SCALE GENOMIC DNA]</scope>
    <source>
        <strain evidence="2 3">NPDC019583</strain>
    </source>
</reference>
<organism evidence="2 3">
    <name type="scientific">Streptomyces olindensis</name>
    <dbReference type="NCBI Taxonomy" id="358823"/>
    <lineage>
        <taxon>Bacteria</taxon>
        <taxon>Bacillati</taxon>
        <taxon>Actinomycetota</taxon>
        <taxon>Actinomycetes</taxon>
        <taxon>Kitasatosporales</taxon>
        <taxon>Streptomycetaceae</taxon>
        <taxon>Streptomyces</taxon>
    </lineage>
</organism>
<keyword evidence="3" id="KW-1185">Reference proteome</keyword>
<gene>
    <name evidence="2" type="ORF">ABZ568_25320</name>
</gene>
<accession>A0ABV2Y063</accession>
<evidence type="ECO:0000313" key="2">
    <source>
        <dbReference type="EMBL" id="MEU2269661.1"/>
    </source>
</evidence>
<proteinExistence type="predicted"/>
<dbReference type="RefSeq" id="WP_359790947.1">
    <property type="nucleotide sequence ID" value="NZ_JBEYBN010000039.1"/>
</dbReference>
<comment type="caution">
    <text evidence="2">The sequence shown here is derived from an EMBL/GenBank/DDBJ whole genome shotgun (WGS) entry which is preliminary data.</text>
</comment>
<feature type="region of interest" description="Disordered" evidence="1">
    <location>
        <begin position="65"/>
        <end position="84"/>
    </location>
</feature>
<sequence>MLEQAHQATRRPLSRYAELFHSEPHLVKRYANLVAFAGAVMPADQERFLAGLDEKGRRVLRDLLIRSPHRQASGSRSRPAAHPG</sequence>